<accession>A0A8S0X8Y5</accession>
<dbReference type="InterPro" id="IPR005467">
    <property type="entry name" value="His_kinase_dom"/>
</dbReference>
<dbReference type="InterPro" id="IPR003660">
    <property type="entry name" value="HAMP_dom"/>
</dbReference>
<reference evidence="14 15" key="1">
    <citation type="submission" date="2020-02" db="EMBL/GenBank/DDBJ databases">
        <authorList>
            <person name="Hogendoorn C."/>
        </authorList>
    </citation>
    <scope>NUCLEOTIDE SEQUENCE [LARGE SCALE GENOMIC DNA]</scope>
    <source>
        <strain evidence="14">METHB21</strain>
    </source>
</reference>
<comment type="catalytic activity">
    <reaction evidence="1">
        <text>ATP + protein L-histidine = ADP + protein N-phospho-L-histidine.</text>
        <dbReference type="EC" id="2.7.13.3"/>
    </reaction>
</comment>
<dbReference type="AlphaFoldDB" id="A0A8S0X8Y5"/>
<feature type="domain" description="Histidine kinase" evidence="12">
    <location>
        <begin position="244"/>
        <end position="446"/>
    </location>
</feature>
<proteinExistence type="predicted"/>
<evidence type="ECO:0000256" key="4">
    <source>
        <dbReference type="ARBA" id="ARBA00022553"/>
    </source>
</evidence>
<evidence type="ECO:0000256" key="3">
    <source>
        <dbReference type="ARBA" id="ARBA00012438"/>
    </source>
</evidence>
<evidence type="ECO:0000313" key="14">
    <source>
        <dbReference type="EMBL" id="CAA9891674.1"/>
    </source>
</evidence>
<evidence type="ECO:0000259" key="12">
    <source>
        <dbReference type="PROSITE" id="PS50109"/>
    </source>
</evidence>
<feature type="domain" description="HAMP" evidence="13">
    <location>
        <begin position="185"/>
        <end position="236"/>
    </location>
</feature>
<evidence type="ECO:0000256" key="8">
    <source>
        <dbReference type="ARBA" id="ARBA00022989"/>
    </source>
</evidence>
<evidence type="ECO:0000256" key="11">
    <source>
        <dbReference type="SAM" id="Phobius"/>
    </source>
</evidence>
<feature type="transmembrane region" description="Helical" evidence="11">
    <location>
        <begin position="6"/>
        <end position="29"/>
    </location>
</feature>
<dbReference type="PANTHER" id="PTHR45436">
    <property type="entry name" value="SENSOR HISTIDINE KINASE YKOH"/>
    <property type="match status" value="1"/>
</dbReference>
<keyword evidence="9" id="KW-0902">Two-component regulatory system</keyword>
<evidence type="ECO:0000256" key="7">
    <source>
        <dbReference type="ARBA" id="ARBA00022777"/>
    </source>
</evidence>
<dbReference type="PANTHER" id="PTHR45436:SF4">
    <property type="entry name" value="SENSOR PROTEIN PHOQ"/>
    <property type="match status" value="1"/>
</dbReference>
<dbReference type="Proteomes" id="UP000494216">
    <property type="component" value="Unassembled WGS sequence"/>
</dbReference>
<dbReference type="Gene3D" id="1.10.287.130">
    <property type="match status" value="1"/>
</dbReference>
<dbReference type="InterPro" id="IPR036097">
    <property type="entry name" value="HisK_dim/P_sf"/>
</dbReference>
<protein>
    <recommendedName>
        <fullName evidence="3">histidine kinase</fullName>
        <ecNumber evidence="3">2.7.13.3</ecNumber>
    </recommendedName>
</protein>
<keyword evidence="8 11" id="KW-1133">Transmembrane helix</keyword>
<dbReference type="SMART" id="SM00387">
    <property type="entry name" value="HATPase_c"/>
    <property type="match status" value="1"/>
</dbReference>
<gene>
    <name evidence="14" type="ORF">METHB2_480008</name>
</gene>
<keyword evidence="7 14" id="KW-0418">Kinase</keyword>
<dbReference type="SUPFAM" id="SSF55874">
    <property type="entry name" value="ATPase domain of HSP90 chaperone/DNA topoisomerase II/histidine kinase"/>
    <property type="match status" value="1"/>
</dbReference>
<dbReference type="InterPro" id="IPR003661">
    <property type="entry name" value="HisK_dim/P_dom"/>
</dbReference>
<comment type="subcellular location">
    <subcellularLocation>
        <location evidence="2">Membrane</location>
    </subcellularLocation>
</comment>
<dbReference type="PRINTS" id="PR00344">
    <property type="entry name" value="BCTRLSENSOR"/>
</dbReference>
<evidence type="ECO:0000256" key="10">
    <source>
        <dbReference type="ARBA" id="ARBA00023136"/>
    </source>
</evidence>
<keyword evidence="4" id="KW-0597">Phosphoprotein</keyword>
<keyword evidence="15" id="KW-1185">Reference proteome</keyword>
<dbReference type="EC" id="2.7.13.3" evidence="3"/>
<dbReference type="RefSeq" id="WP_174626520.1">
    <property type="nucleotide sequence ID" value="NZ_CADCXN010000078.1"/>
</dbReference>
<dbReference type="InterPro" id="IPR036890">
    <property type="entry name" value="HATPase_C_sf"/>
</dbReference>
<dbReference type="GO" id="GO:0000155">
    <property type="term" value="F:phosphorelay sensor kinase activity"/>
    <property type="evidence" value="ECO:0007669"/>
    <property type="project" value="InterPro"/>
</dbReference>
<evidence type="ECO:0000256" key="9">
    <source>
        <dbReference type="ARBA" id="ARBA00023012"/>
    </source>
</evidence>
<dbReference type="InterPro" id="IPR003594">
    <property type="entry name" value="HATPase_dom"/>
</dbReference>
<dbReference type="GO" id="GO:0005886">
    <property type="term" value="C:plasma membrane"/>
    <property type="evidence" value="ECO:0007669"/>
    <property type="project" value="TreeGrafter"/>
</dbReference>
<dbReference type="GO" id="GO:0005524">
    <property type="term" value="F:ATP binding"/>
    <property type="evidence" value="ECO:0007669"/>
    <property type="project" value="UniProtKB-KW"/>
</dbReference>
<dbReference type="InterPro" id="IPR050428">
    <property type="entry name" value="TCS_sensor_his_kinase"/>
</dbReference>
<sequence length="446" mass="49847">MRTDSLSFRLLASEGLVLAAFFALVSMVLEQGFRESAEQALKERLQVQVYSLLSAAELTNSGELKMPATFHEPRFANPGSGLYAFIQQAKKLVWRSPSAIGLDVISPPQLSAGNAEFLLEKHNRYALHYDVIWQNIAGMEREYIFTVAEDAEFVSDQVERFEEILRFWLLVIGVVLIFIQFSLLRWSLKPLRIIVKDLEAIEKGEKTRLDGYYATELQGLAGNLNALISSERAHLERYRNTLADLAHSLKTPLAILRGCIEAFSSNKATAEEQISRMNKIVEYQLQRAAAKGEHKAIRTVDMATVIHKIVASLNKVYSNKKIAFDVAAPEQSLIYCEEGDLYEIAGNLMDNACKWCQGKVKVRISLNERKDRRQFSLLLQIEDDGPGIPVDKLAGILKRGVRADENIHGHGIGMAVVYELTGLLGGKLEGGKSKELGGMCWSVYLP</sequence>
<dbReference type="CDD" id="cd00082">
    <property type="entry name" value="HisKA"/>
    <property type="match status" value="1"/>
</dbReference>
<evidence type="ECO:0000256" key="1">
    <source>
        <dbReference type="ARBA" id="ARBA00000085"/>
    </source>
</evidence>
<organism evidence="14 15">
    <name type="scientific">Candidatus Methylobacter favarea</name>
    <dbReference type="NCBI Taxonomy" id="2707345"/>
    <lineage>
        <taxon>Bacteria</taxon>
        <taxon>Pseudomonadati</taxon>
        <taxon>Pseudomonadota</taxon>
        <taxon>Gammaproteobacteria</taxon>
        <taxon>Methylococcales</taxon>
        <taxon>Methylococcaceae</taxon>
        <taxon>Methylobacter</taxon>
    </lineage>
</organism>
<keyword evidence="6 11" id="KW-0812">Transmembrane</keyword>
<dbReference type="PROSITE" id="PS50885">
    <property type="entry name" value="HAMP"/>
    <property type="match status" value="1"/>
</dbReference>
<feature type="transmembrane region" description="Helical" evidence="11">
    <location>
        <begin position="167"/>
        <end position="188"/>
    </location>
</feature>
<name>A0A8S0X8Y5_9GAMM</name>
<evidence type="ECO:0000313" key="15">
    <source>
        <dbReference type="Proteomes" id="UP000494216"/>
    </source>
</evidence>
<dbReference type="Gene3D" id="3.30.565.10">
    <property type="entry name" value="Histidine kinase-like ATPase, C-terminal domain"/>
    <property type="match status" value="1"/>
</dbReference>
<evidence type="ECO:0000259" key="13">
    <source>
        <dbReference type="PROSITE" id="PS50885"/>
    </source>
</evidence>
<comment type="caution">
    <text evidence="14">The sequence shown here is derived from an EMBL/GenBank/DDBJ whole genome shotgun (WGS) entry which is preliminary data.</text>
</comment>
<dbReference type="PROSITE" id="PS50109">
    <property type="entry name" value="HIS_KIN"/>
    <property type="match status" value="1"/>
</dbReference>
<dbReference type="EMBL" id="CADCXN010000078">
    <property type="protein sequence ID" value="CAA9891674.1"/>
    <property type="molecule type" value="Genomic_DNA"/>
</dbReference>
<dbReference type="InterPro" id="IPR004358">
    <property type="entry name" value="Sig_transdc_His_kin-like_C"/>
</dbReference>
<dbReference type="SUPFAM" id="SSF47384">
    <property type="entry name" value="Homodimeric domain of signal transducing histidine kinase"/>
    <property type="match status" value="1"/>
</dbReference>
<evidence type="ECO:0000256" key="6">
    <source>
        <dbReference type="ARBA" id="ARBA00022692"/>
    </source>
</evidence>
<evidence type="ECO:0000256" key="2">
    <source>
        <dbReference type="ARBA" id="ARBA00004370"/>
    </source>
</evidence>
<evidence type="ECO:0000256" key="5">
    <source>
        <dbReference type="ARBA" id="ARBA00022679"/>
    </source>
</evidence>
<dbReference type="Pfam" id="PF02518">
    <property type="entry name" value="HATPase_c"/>
    <property type="match status" value="1"/>
</dbReference>
<keyword evidence="10 11" id="KW-0472">Membrane</keyword>
<keyword evidence="5" id="KW-0808">Transferase</keyword>